<proteinExistence type="inferred from homology"/>
<dbReference type="PANTHER" id="PTHR33778:SF1">
    <property type="entry name" value="MAGNESIUM TRANSPORTER YHID-RELATED"/>
    <property type="match status" value="1"/>
</dbReference>
<dbReference type="InterPro" id="IPR003416">
    <property type="entry name" value="MgtC/SapB/SrpB/YhiD_fam"/>
</dbReference>
<dbReference type="OrthoDB" id="9811198at2"/>
<comment type="similarity">
    <text evidence="2">Belongs to the MgtC/SapB family.</text>
</comment>
<reference evidence="8 9" key="1">
    <citation type="submission" date="2016-01" db="EMBL/GenBank/DDBJ databases">
        <title>The new phylogeny of the genus Mycobacterium.</title>
        <authorList>
            <person name="Tarcisio F."/>
            <person name="Conor M."/>
            <person name="Antonella G."/>
            <person name="Elisabetta G."/>
            <person name="Giulia F.S."/>
            <person name="Sara T."/>
            <person name="Anna F."/>
            <person name="Clotilde B."/>
            <person name="Roberto B."/>
            <person name="Veronica D.S."/>
            <person name="Fabio R."/>
            <person name="Monica P."/>
            <person name="Olivier J."/>
            <person name="Enrico T."/>
            <person name="Nicola S."/>
        </authorList>
    </citation>
    <scope>NUCLEOTIDE SEQUENCE [LARGE SCALE GENOMIC DNA]</scope>
    <source>
        <strain evidence="8 9">DSM 44572</strain>
    </source>
</reference>
<gene>
    <name evidence="8" type="ORF">AWC19_01635</name>
</gene>
<keyword evidence="4" id="KW-0812">Transmembrane</keyword>
<dbReference type="InterPro" id="IPR049177">
    <property type="entry name" value="MgtC_SapB_SrpB_YhiD_N"/>
</dbReference>
<name>A0A1X1ZWV2_9MYCO</name>
<dbReference type="PRINTS" id="PR01837">
    <property type="entry name" value="MGTCSAPBPROT"/>
</dbReference>
<accession>A0A1X1ZWV2</accession>
<evidence type="ECO:0000256" key="1">
    <source>
        <dbReference type="ARBA" id="ARBA00004651"/>
    </source>
</evidence>
<dbReference type="Pfam" id="PF02308">
    <property type="entry name" value="MgtC"/>
    <property type="match status" value="1"/>
</dbReference>
<evidence type="ECO:0000256" key="3">
    <source>
        <dbReference type="ARBA" id="ARBA00022475"/>
    </source>
</evidence>
<comment type="subcellular location">
    <subcellularLocation>
        <location evidence="1">Cell membrane</location>
        <topology evidence="1">Multi-pass membrane protein</topology>
    </subcellularLocation>
</comment>
<dbReference type="STRING" id="153971.AWC19_01635"/>
<evidence type="ECO:0000256" key="2">
    <source>
        <dbReference type="ARBA" id="ARBA00009298"/>
    </source>
</evidence>
<evidence type="ECO:0000313" key="9">
    <source>
        <dbReference type="Proteomes" id="UP000193529"/>
    </source>
</evidence>
<dbReference type="AlphaFoldDB" id="A0A1X1ZWV2"/>
<protein>
    <submittedName>
        <fullName evidence="8">Mg2+ transporter-C (MgtC) family protein</fullName>
    </submittedName>
</protein>
<dbReference type="PANTHER" id="PTHR33778">
    <property type="entry name" value="PROTEIN MGTC"/>
    <property type="match status" value="1"/>
</dbReference>
<dbReference type="Proteomes" id="UP000193529">
    <property type="component" value="Unassembled WGS sequence"/>
</dbReference>
<evidence type="ECO:0000256" key="5">
    <source>
        <dbReference type="ARBA" id="ARBA00022989"/>
    </source>
</evidence>
<evidence type="ECO:0000256" key="6">
    <source>
        <dbReference type="ARBA" id="ARBA00023136"/>
    </source>
</evidence>
<sequence>MQFWLADPLFGGAVQNGRHLIELVAAFGLTALVGLERTVQGKVAGLRTQTIVGTSAALIMLVSKYGFGDVLNSGTIALDPSRVAAQIVSGVGFLGAGIIITRRGTVRLHIIYENGRGVLRELLRVCGQHDWQLTGLDADAHDIDDGEVRVAMTLTGAKMGGASEVFGEVDGVVAVLPADDDPD</sequence>
<keyword evidence="3" id="KW-1003">Cell membrane</keyword>
<dbReference type="GO" id="GO:0005886">
    <property type="term" value="C:plasma membrane"/>
    <property type="evidence" value="ECO:0007669"/>
    <property type="project" value="UniProtKB-SubCell"/>
</dbReference>
<evidence type="ECO:0000256" key="4">
    <source>
        <dbReference type="ARBA" id="ARBA00022692"/>
    </source>
</evidence>
<feature type="domain" description="MgtC/SapB/SrpB/YhiD N-terminal" evidence="7">
    <location>
        <begin position="23"/>
        <end position="104"/>
    </location>
</feature>
<keyword evidence="6" id="KW-0472">Membrane</keyword>
<keyword evidence="9" id="KW-1185">Reference proteome</keyword>
<dbReference type="RefSeq" id="WP_085076881.1">
    <property type="nucleotide sequence ID" value="NZ_JACKRZ010000227.1"/>
</dbReference>
<organism evidence="8 9">
    <name type="scientific">Mycobacterium palustre</name>
    <dbReference type="NCBI Taxonomy" id="153971"/>
    <lineage>
        <taxon>Bacteria</taxon>
        <taxon>Bacillati</taxon>
        <taxon>Actinomycetota</taxon>
        <taxon>Actinomycetes</taxon>
        <taxon>Mycobacteriales</taxon>
        <taxon>Mycobacteriaceae</taxon>
        <taxon>Mycobacterium</taxon>
        <taxon>Mycobacterium simiae complex</taxon>
    </lineage>
</organism>
<evidence type="ECO:0000313" key="8">
    <source>
        <dbReference type="EMBL" id="ORW28682.1"/>
    </source>
</evidence>
<evidence type="ECO:0000259" key="7">
    <source>
        <dbReference type="Pfam" id="PF02308"/>
    </source>
</evidence>
<comment type="caution">
    <text evidence="8">The sequence shown here is derived from an EMBL/GenBank/DDBJ whole genome shotgun (WGS) entry which is preliminary data.</text>
</comment>
<dbReference type="EMBL" id="LQPJ01000057">
    <property type="protein sequence ID" value="ORW28682.1"/>
    <property type="molecule type" value="Genomic_DNA"/>
</dbReference>
<keyword evidence="5" id="KW-1133">Transmembrane helix</keyword>